<comment type="caution">
    <text evidence="2">The sequence shown here is derived from an EMBL/GenBank/DDBJ whole genome shotgun (WGS) entry which is preliminary data.</text>
</comment>
<protein>
    <submittedName>
        <fullName evidence="2">Uncharacterized protein</fullName>
    </submittedName>
</protein>
<sequence length="151" mass="16969">MSIQPQRSGRWCGNGRRGWLVVFFIFLSQEPPARPVPKAATTRKSSSYEQGWVMNTTESMAEQEKWCSAGTNLIRDKDTGSSVALRRLGRHPPPPFAPPPFFLSLCFTSSPSLTEQRRKKVASTVAGILFEIECTALYAILKLLQMPYNLF</sequence>
<keyword evidence="1" id="KW-0732">Signal</keyword>
<reference evidence="2" key="1">
    <citation type="journal article" date="2018" name="Nat. Genet.">
        <title>Extensive intraspecific gene order and gene structural variations between Mo17 and other maize genomes.</title>
        <authorList>
            <person name="Sun S."/>
            <person name="Zhou Y."/>
            <person name="Chen J."/>
            <person name="Shi J."/>
            <person name="Zhao H."/>
            <person name="Zhao H."/>
            <person name="Song W."/>
            <person name="Zhang M."/>
            <person name="Cui Y."/>
            <person name="Dong X."/>
            <person name="Liu H."/>
            <person name="Ma X."/>
            <person name="Jiao Y."/>
            <person name="Wang B."/>
            <person name="Wei X."/>
            <person name="Stein J.C."/>
            <person name="Glaubitz J.C."/>
            <person name="Lu F."/>
            <person name="Yu G."/>
            <person name="Liang C."/>
            <person name="Fengler K."/>
            <person name="Li B."/>
            <person name="Rafalski A."/>
            <person name="Schnable P.S."/>
            <person name="Ware D.H."/>
            <person name="Buckler E.S."/>
            <person name="Lai J."/>
        </authorList>
    </citation>
    <scope>NUCLEOTIDE SEQUENCE [LARGE SCALE GENOMIC DNA]</scope>
    <source>
        <tissue evidence="2">Seedling</tissue>
    </source>
</reference>
<proteinExistence type="predicted"/>
<feature type="signal peptide" evidence="1">
    <location>
        <begin position="1"/>
        <end position="35"/>
    </location>
</feature>
<evidence type="ECO:0000313" key="2">
    <source>
        <dbReference type="EMBL" id="PWZ21791.1"/>
    </source>
</evidence>
<gene>
    <name evidence="2" type="ORF">Zm00014a_028137</name>
</gene>
<feature type="chain" id="PRO_5018309885" evidence="1">
    <location>
        <begin position="36"/>
        <end position="151"/>
    </location>
</feature>
<accession>A0A3L6EP03</accession>
<dbReference type="EMBL" id="NCVQ01000006">
    <property type="protein sequence ID" value="PWZ21791.1"/>
    <property type="molecule type" value="Genomic_DNA"/>
</dbReference>
<dbReference type="Proteomes" id="UP000251960">
    <property type="component" value="Chromosome 5"/>
</dbReference>
<dbReference type="AlphaFoldDB" id="A0A3L6EP03"/>
<name>A0A3L6EP03_MAIZE</name>
<organism evidence="2">
    <name type="scientific">Zea mays</name>
    <name type="common">Maize</name>
    <dbReference type="NCBI Taxonomy" id="4577"/>
    <lineage>
        <taxon>Eukaryota</taxon>
        <taxon>Viridiplantae</taxon>
        <taxon>Streptophyta</taxon>
        <taxon>Embryophyta</taxon>
        <taxon>Tracheophyta</taxon>
        <taxon>Spermatophyta</taxon>
        <taxon>Magnoliopsida</taxon>
        <taxon>Liliopsida</taxon>
        <taxon>Poales</taxon>
        <taxon>Poaceae</taxon>
        <taxon>PACMAD clade</taxon>
        <taxon>Panicoideae</taxon>
        <taxon>Andropogonodae</taxon>
        <taxon>Andropogoneae</taxon>
        <taxon>Tripsacinae</taxon>
        <taxon>Zea</taxon>
    </lineage>
</organism>
<evidence type="ECO:0000256" key="1">
    <source>
        <dbReference type="SAM" id="SignalP"/>
    </source>
</evidence>